<gene>
    <name evidence="1" type="ORF">SAMN04490201_4826</name>
</gene>
<protein>
    <submittedName>
        <fullName evidence="1">Pathogenicity factor</fullName>
    </submittedName>
</protein>
<dbReference type="Pfam" id="PF11725">
    <property type="entry name" value="AvrE_T3Es"/>
    <property type="match status" value="1"/>
</dbReference>
<sequence length="1468" mass="158272">MPLVPIDPVRAHMRLNATRPALPGIQQKPASSSIAKWCSDLFQRGRCSRPPAQLTQFRSYRQPSMAFSAQLSDGKVMTEGSHAGQDIAHQLNRLPKRFMQDPDYTGKGQGLRILDETLNVFHIQSTPAAAAVLKSSRTLAAQPLPLANPGRAHLGQISGVHTTDDGRQFRLVEQRLHRFEPQTLSWLPDKDEAAYSRLGLTREGALMKVPLGVGDMSVEGKTQVSLEPWAEGFSLRISRDATAPGTHLVPVSESGKPVQLTRIGLSGDTLYASNAQGELLRGDLRSAQAGRLRMVPEPAGKLESLYKGGVSIKGFMHDDAGQLNALIRDTHNQLHSAPLTDTPSQEPGWNLSDVLFKVIDKGVPEPGLRALANAVDLGQRGKVALEGNTLLCWDSQAQQWEKTDHMNVDQLERGLDGRAYVLQAGQLQELATHKSRGSVYMEASYDLAPPEGARTHVTLSSGASVKGERQITGFAVENAKRFVTLDQDNQLHAHVDGAERALSFTLPKALKALALDRRGDLYAQSRTGELLKLEKAHWQSPSSTAKTWEAVKLPGNECLKSLRMGPDKQLIASWGENDPQQNRWGEIFRQLVVSPDGQPKWEAPAPPKAGDSSLNSVLSGGEIKSQNNGTAWAVTSTVLGHKAEGLERDRGLLSGIGAHIKPLEGLKNIGLDIQYHFKGRAGLAGLYADDRALRGQLDALAKAAPCTTNMTTRLERLSEQQSTQALAGALKHALGQVEKNSESLAIRLGDIKGARVIPEQAVAAVDHSAKRSAFSLNQMRQTFENLAPSNTNTTAALLRSYEKQGVSLSPWHGDQKRDLGNPTALIESDLIQHARTLSRLGELITLLENDPPDQPLISGTLEVIMQAYHDSPVHKKASQQINSFAQAETLYKNFKLLAKDLSNPGSALHFHIARTLGIGGKGDIKQVLMQHIQQSDSGQSIASSRTKTKAAGVFATGMLPVPLLEVFVGVSRAKASGVIFSRTDTGATIEINSGTAHGLSASLGSGVTLMPVGDAFGTGVRVGAEATLAVSRDTGASVSFDVTEADLPAAMEILAGRKGDVFDLLDLGCNHQSGQRSKNTVDLSVSALVQGRAHVLLPENSDALAGLVRAVINVGGGLNLAHFDQSRSVSQGAKDMTWARGDNFQLLAKGSASAGVGPANTAALAQVDSGGSTLVGFTGSDISLMVSFDRSAARAMRFTFKQPVAIEQAKINDLRDALSSHSPQLKEQLLARVPAEGHPIEQLKSLQRLFEQQSVPDTRPQEHHELKNQLQQLHHQQALIAQGKRELSSVEGTVTYVGLSGGAQDEWLNDVAPANKAAILHLLASQPQLARTLEDLKSNQGTSVSIGLEVKPDVLRMIESKVGDVRSPEYDVQQALKNPDNLRIKTMSVSYTASRTHSMALPTPVLSFSSSAALSHTHKVLNTEFEYGRDQNVPVSMKLKDVVSEPGKTEFNPEVLDLKIRDGRRPLM</sequence>
<dbReference type="Proteomes" id="UP000182058">
    <property type="component" value="Chromosome I"/>
</dbReference>
<evidence type="ECO:0000313" key="2">
    <source>
        <dbReference type="Proteomes" id="UP000182058"/>
    </source>
</evidence>
<organism evidence="1 2">
    <name type="scientific">Pseudomonas psychrophila</name>
    <dbReference type="NCBI Taxonomy" id="122355"/>
    <lineage>
        <taxon>Bacteria</taxon>
        <taxon>Pseudomonadati</taxon>
        <taxon>Pseudomonadota</taxon>
        <taxon>Gammaproteobacteria</taxon>
        <taxon>Pseudomonadales</taxon>
        <taxon>Pseudomonadaceae</taxon>
        <taxon>Pseudomonas</taxon>
    </lineage>
</organism>
<dbReference type="EMBL" id="LT629795">
    <property type="protein sequence ID" value="SDU74981.1"/>
    <property type="molecule type" value="Genomic_DNA"/>
</dbReference>
<proteinExistence type="predicted"/>
<accession>A0ABY0WA98</accession>
<evidence type="ECO:0000313" key="1">
    <source>
        <dbReference type="EMBL" id="SDU74981.1"/>
    </source>
</evidence>
<keyword evidence="2" id="KW-1185">Reference proteome</keyword>
<dbReference type="InterPro" id="IPR021085">
    <property type="entry name" value="AvrE_T3Es"/>
</dbReference>
<reference evidence="1 2" key="1">
    <citation type="submission" date="2016-10" db="EMBL/GenBank/DDBJ databases">
        <authorList>
            <person name="Varghese N."/>
            <person name="Submissions S."/>
        </authorList>
    </citation>
    <scope>NUCLEOTIDE SEQUENCE [LARGE SCALE GENOMIC DNA]</scope>
    <source>
        <strain evidence="1 2">BS3667</strain>
    </source>
</reference>
<name>A0ABY0WA98_9PSED</name>